<comment type="caution">
    <text evidence="2">The sequence shown here is derived from an EMBL/GenBank/DDBJ whole genome shotgun (WGS) entry which is preliminary data.</text>
</comment>
<dbReference type="PROSITE" id="PS51257">
    <property type="entry name" value="PROKAR_LIPOPROTEIN"/>
    <property type="match status" value="1"/>
</dbReference>
<proteinExistence type="predicted"/>
<protein>
    <submittedName>
        <fullName evidence="2">Uncharacterized protein</fullName>
    </submittedName>
</protein>
<evidence type="ECO:0000256" key="1">
    <source>
        <dbReference type="SAM" id="Phobius"/>
    </source>
</evidence>
<accession>A0A9P7DF06</accession>
<keyword evidence="3" id="KW-1185">Reference proteome</keyword>
<feature type="transmembrane region" description="Helical" evidence="1">
    <location>
        <begin position="20"/>
        <end position="42"/>
    </location>
</feature>
<dbReference type="GeneID" id="64605046"/>
<dbReference type="RefSeq" id="XP_041157716.1">
    <property type="nucleotide sequence ID" value="XM_041311282.1"/>
</dbReference>
<keyword evidence="1" id="KW-0812">Transmembrane</keyword>
<evidence type="ECO:0000313" key="2">
    <source>
        <dbReference type="EMBL" id="KAG1790783.1"/>
    </source>
</evidence>
<gene>
    <name evidence="2" type="ORF">HD556DRAFT_677917</name>
</gene>
<feature type="transmembrane region" description="Helical" evidence="1">
    <location>
        <begin position="54"/>
        <end position="77"/>
    </location>
</feature>
<keyword evidence="1" id="KW-0472">Membrane</keyword>
<sequence length="86" mass="9491">MHIIERSANDFDARLIIGPVQVSGLLSAALFGCLSCQSYIYFARCKSDHLALKAVVFAIFFIQLGHFVCIISTLWTMTVSTYGDPS</sequence>
<dbReference type="OrthoDB" id="2868589at2759"/>
<dbReference type="AlphaFoldDB" id="A0A9P7DF06"/>
<organism evidence="2 3">
    <name type="scientific">Suillus plorans</name>
    <dbReference type="NCBI Taxonomy" id="116603"/>
    <lineage>
        <taxon>Eukaryota</taxon>
        <taxon>Fungi</taxon>
        <taxon>Dikarya</taxon>
        <taxon>Basidiomycota</taxon>
        <taxon>Agaricomycotina</taxon>
        <taxon>Agaricomycetes</taxon>
        <taxon>Agaricomycetidae</taxon>
        <taxon>Boletales</taxon>
        <taxon>Suillineae</taxon>
        <taxon>Suillaceae</taxon>
        <taxon>Suillus</taxon>
    </lineage>
</organism>
<evidence type="ECO:0000313" key="3">
    <source>
        <dbReference type="Proteomes" id="UP000719766"/>
    </source>
</evidence>
<keyword evidence="1" id="KW-1133">Transmembrane helix</keyword>
<reference evidence="2" key="1">
    <citation type="journal article" date="2020" name="New Phytol.">
        <title>Comparative genomics reveals dynamic genome evolution in host specialist ectomycorrhizal fungi.</title>
        <authorList>
            <person name="Lofgren L.A."/>
            <person name="Nguyen N.H."/>
            <person name="Vilgalys R."/>
            <person name="Ruytinx J."/>
            <person name="Liao H.L."/>
            <person name="Branco S."/>
            <person name="Kuo A."/>
            <person name="LaButti K."/>
            <person name="Lipzen A."/>
            <person name="Andreopoulos W."/>
            <person name="Pangilinan J."/>
            <person name="Riley R."/>
            <person name="Hundley H."/>
            <person name="Na H."/>
            <person name="Barry K."/>
            <person name="Grigoriev I.V."/>
            <person name="Stajich J.E."/>
            <person name="Kennedy P.G."/>
        </authorList>
    </citation>
    <scope>NUCLEOTIDE SEQUENCE</scope>
    <source>
        <strain evidence="2">S12</strain>
    </source>
</reference>
<dbReference type="EMBL" id="JABBWE010000047">
    <property type="protein sequence ID" value="KAG1790783.1"/>
    <property type="molecule type" value="Genomic_DNA"/>
</dbReference>
<dbReference type="Proteomes" id="UP000719766">
    <property type="component" value="Unassembled WGS sequence"/>
</dbReference>
<name>A0A9P7DF06_9AGAM</name>